<feature type="domain" description="CobQ/CobB/MinD/ParA nucleotide binding" evidence="3">
    <location>
        <begin position="4"/>
        <end position="227"/>
    </location>
</feature>
<dbReference type="Proteomes" id="UP000280960">
    <property type="component" value="Chromosome"/>
</dbReference>
<keyword evidence="1" id="KW-0547">Nucleotide-binding</keyword>
<accession>A0A3G2R786</accession>
<dbReference type="InterPro" id="IPR002586">
    <property type="entry name" value="CobQ/CobB/MinD/ParA_Nub-bd_dom"/>
</dbReference>
<dbReference type="InterPro" id="IPR014433">
    <property type="entry name" value="CooC"/>
</dbReference>
<protein>
    <submittedName>
        <fullName evidence="4">Carbon monoxide dehydrogenase</fullName>
    </submittedName>
</protein>
<reference evidence="4 5" key="1">
    <citation type="submission" date="2018-10" db="EMBL/GenBank/DDBJ databases">
        <authorList>
            <person name="Zhang X."/>
        </authorList>
    </citation>
    <scope>NUCLEOTIDE SEQUENCE [LARGE SCALE GENOMIC DNA]</scope>
    <source>
        <strain evidence="4 5">SK-G1</strain>
    </source>
</reference>
<dbReference type="GO" id="GO:0009898">
    <property type="term" value="C:cytoplasmic side of plasma membrane"/>
    <property type="evidence" value="ECO:0007669"/>
    <property type="project" value="TreeGrafter"/>
</dbReference>
<evidence type="ECO:0000256" key="2">
    <source>
        <dbReference type="ARBA" id="ARBA00022840"/>
    </source>
</evidence>
<dbReference type="Pfam" id="PF01656">
    <property type="entry name" value="CbiA"/>
    <property type="match status" value="1"/>
</dbReference>
<dbReference type="Gene3D" id="3.40.50.300">
    <property type="entry name" value="P-loop containing nucleotide triphosphate hydrolases"/>
    <property type="match status" value="1"/>
</dbReference>
<dbReference type="GO" id="GO:0016887">
    <property type="term" value="F:ATP hydrolysis activity"/>
    <property type="evidence" value="ECO:0007669"/>
    <property type="project" value="TreeGrafter"/>
</dbReference>
<gene>
    <name evidence="4" type="ORF">D2962_12410</name>
</gene>
<evidence type="ECO:0000256" key="1">
    <source>
        <dbReference type="ARBA" id="ARBA00022741"/>
    </source>
</evidence>
<keyword evidence="5" id="KW-1185">Reference proteome</keyword>
<dbReference type="CDD" id="cd02034">
    <property type="entry name" value="CooC1"/>
    <property type="match status" value="1"/>
</dbReference>
<dbReference type="GO" id="GO:0005829">
    <property type="term" value="C:cytosol"/>
    <property type="evidence" value="ECO:0007669"/>
    <property type="project" value="TreeGrafter"/>
</dbReference>
<name>A0A3G2R786_9FIRM</name>
<keyword evidence="2" id="KW-0067">ATP-binding</keyword>
<sequence>MKIAVTGKGGVGKTTLAGILARIYAAGGYKVLAVDADPDSNLASALGFPDKVVDRIVPLSEMKDLIAQRTEAIPGVIGQMFKLNPRVDDIPEKYCVTHNGVKLLVMGTVKEGGMGCICPEHAFLKALMSHLLLSTNEILILDMEAGIEHLGRATAQTVDAFVVVVEPGKRSIQTLKAVKKLASDIGVETVFAVGNKIKNQEEKDFIIGSCGEIPVLGFMSYDEDVVCADRLGVSPYEQSSKKVREIKKIKEELESRLRTCG</sequence>
<dbReference type="InterPro" id="IPR050625">
    <property type="entry name" value="ParA/MinD_ATPase"/>
</dbReference>
<dbReference type="SUPFAM" id="SSF52540">
    <property type="entry name" value="P-loop containing nucleoside triphosphate hydrolases"/>
    <property type="match status" value="1"/>
</dbReference>
<dbReference type="KEGG" id="bacg:D2962_12410"/>
<proteinExistence type="predicted"/>
<evidence type="ECO:0000313" key="4">
    <source>
        <dbReference type="EMBL" id="AYO31296.1"/>
    </source>
</evidence>
<dbReference type="EMBL" id="CP033169">
    <property type="protein sequence ID" value="AYO31296.1"/>
    <property type="molecule type" value="Genomic_DNA"/>
</dbReference>
<dbReference type="AlphaFoldDB" id="A0A3G2R786"/>
<evidence type="ECO:0000313" key="5">
    <source>
        <dbReference type="Proteomes" id="UP000280960"/>
    </source>
</evidence>
<dbReference type="RefSeq" id="WP_120769024.1">
    <property type="nucleotide sequence ID" value="NZ_CP033169.1"/>
</dbReference>
<evidence type="ECO:0000259" key="3">
    <source>
        <dbReference type="Pfam" id="PF01656"/>
    </source>
</evidence>
<dbReference type="GO" id="GO:0051782">
    <property type="term" value="P:negative regulation of cell division"/>
    <property type="evidence" value="ECO:0007669"/>
    <property type="project" value="TreeGrafter"/>
</dbReference>
<dbReference type="FunFam" id="3.40.50.300:FF:001573">
    <property type="entry name" value="Carbon monoxide dehydrogenase accessory protein CooC"/>
    <property type="match status" value="1"/>
</dbReference>
<dbReference type="PANTHER" id="PTHR43384">
    <property type="entry name" value="SEPTUM SITE-DETERMINING PROTEIN MIND HOMOLOG, CHLOROPLASTIC-RELATED"/>
    <property type="match status" value="1"/>
</dbReference>
<dbReference type="PIRSF" id="PIRSF005647">
    <property type="entry name" value="CooC"/>
    <property type="match status" value="1"/>
</dbReference>
<dbReference type="GO" id="GO:0005524">
    <property type="term" value="F:ATP binding"/>
    <property type="evidence" value="ECO:0007669"/>
    <property type="project" value="UniProtKB-KW"/>
</dbReference>
<dbReference type="PANTHER" id="PTHR43384:SF6">
    <property type="entry name" value="SEPTUM SITE-DETERMINING PROTEIN MIND HOMOLOG, CHLOROPLASTIC"/>
    <property type="match status" value="1"/>
</dbReference>
<organism evidence="4 5">
    <name type="scientific">Biomaibacter acetigenes</name>
    <dbReference type="NCBI Taxonomy" id="2316383"/>
    <lineage>
        <taxon>Bacteria</taxon>
        <taxon>Bacillati</taxon>
        <taxon>Bacillota</taxon>
        <taxon>Clostridia</taxon>
        <taxon>Thermosediminibacterales</taxon>
        <taxon>Tepidanaerobacteraceae</taxon>
        <taxon>Biomaibacter</taxon>
    </lineage>
</organism>
<dbReference type="InterPro" id="IPR027417">
    <property type="entry name" value="P-loop_NTPase"/>
</dbReference>